<dbReference type="PANTHER" id="PTHR35617">
    <property type="entry name" value="PHAGE_INTEGRASE DOMAIN-CONTAINING PROTEIN"/>
    <property type="match status" value="1"/>
</dbReference>
<evidence type="ECO:0000313" key="1">
    <source>
        <dbReference type="EMBL" id="VVC93922.1"/>
    </source>
</evidence>
<dbReference type="AlphaFoldDB" id="A0A5E4Q8M6"/>
<proteinExistence type="predicted"/>
<dbReference type="GO" id="GO:0003677">
    <property type="term" value="F:DNA binding"/>
    <property type="evidence" value="ECO:0007669"/>
    <property type="project" value="InterPro"/>
</dbReference>
<dbReference type="SUPFAM" id="SSF56349">
    <property type="entry name" value="DNA breaking-rejoining enzymes"/>
    <property type="match status" value="1"/>
</dbReference>
<evidence type="ECO:0000313" key="2">
    <source>
        <dbReference type="Proteomes" id="UP000324832"/>
    </source>
</evidence>
<dbReference type="Proteomes" id="UP000324832">
    <property type="component" value="Unassembled WGS sequence"/>
</dbReference>
<accession>A0A5E4Q8M6</accession>
<gene>
    <name evidence="1" type="ORF">LSINAPIS_LOCUS6015</name>
</gene>
<name>A0A5E4Q8M6_9NEOP</name>
<protein>
    <recommendedName>
        <fullName evidence="3">Tyr recombinase domain-containing protein</fullName>
    </recommendedName>
</protein>
<dbReference type="InterPro" id="IPR011010">
    <property type="entry name" value="DNA_brk_join_enz"/>
</dbReference>
<evidence type="ECO:0008006" key="3">
    <source>
        <dbReference type="Google" id="ProtNLM"/>
    </source>
</evidence>
<dbReference type="EMBL" id="FZQP02001815">
    <property type="protein sequence ID" value="VVC93922.1"/>
    <property type="molecule type" value="Genomic_DNA"/>
</dbReference>
<sequence length="262" mass="29419">MIDMTTSQPPPQENLSYSTIFVHKSALLTFCGSYEQQTFTNFILKHALKAIGVAKPKSVGSFVTWDPTVVLEWLSANKDTLFEISRRTATVLLLASGRRDHDLTLLRVSKDNYLDNGQNIYLIPAFGSKTDKHDCRQSAWKLSEHPDKNICPVSLVRRLIEKTKQRRSDITDLDNLFITICNKEKSASRTVIGNWVRTVLKDSGIDASPGSCRVSGTEYRDTMTVDETSFQVCSECDDTDTLSKYTLKGRSKCARGTSSAYR</sequence>
<organism evidence="1 2">
    <name type="scientific">Leptidea sinapis</name>
    <dbReference type="NCBI Taxonomy" id="189913"/>
    <lineage>
        <taxon>Eukaryota</taxon>
        <taxon>Metazoa</taxon>
        <taxon>Ecdysozoa</taxon>
        <taxon>Arthropoda</taxon>
        <taxon>Hexapoda</taxon>
        <taxon>Insecta</taxon>
        <taxon>Pterygota</taxon>
        <taxon>Neoptera</taxon>
        <taxon>Endopterygota</taxon>
        <taxon>Lepidoptera</taxon>
        <taxon>Glossata</taxon>
        <taxon>Ditrysia</taxon>
        <taxon>Papilionoidea</taxon>
        <taxon>Pieridae</taxon>
        <taxon>Dismorphiinae</taxon>
        <taxon>Leptidea</taxon>
    </lineage>
</organism>
<dbReference type="PANTHER" id="PTHR35617:SF3">
    <property type="entry name" value="CORE-BINDING (CB) DOMAIN-CONTAINING PROTEIN"/>
    <property type="match status" value="1"/>
</dbReference>
<reference evidence="1 2" key="1">
    <citation type="submission" date="2017-07" db="EMBL/GenBank/DDBJ databases">
        <authorList>
            <person name="Talla V."/>
            <person name="Backstrom N."/>
        </authorList>
    </citation>
    <scope>NUCLEOTIDE SEQUENCE [LARGE SCALE GENOMIC DNA]</scope>
</reference>
<keyword evidence="2" id="KW-1185">Reference proteome</keyword>